<protein>
    <submittedName>
        <fullName evidence="2">Uncharacterized protein</fullName>
    </submittedName>
</protein>
<dbReference type="EMBL" id="RHFK02000019">
    <property type="protein sequence ID" value="TWW59263.1"/>
    <property type="molecule type" value="Genomic_DNA"/>
</dbReference>
<feature type="compositionally biased region" description="Basic and acidic residues" evidence="1">
    <location>
        <begin position="167"/>
        <end position="181"/>
    </location>
</feature>
<organism evidence="2 3">
    <name type="scientific">Takifugu flavidus</name>
    <name type="common">sansaifugu</name>
    <dbReference type="NCBI Taxonomy" id="433684"/>
    <lineage>
        <taxon>Eukaryota</taxon>
        <taxon>Metazoa</taxon>
        <taxon>Chordata</taxon>
        <taxon>Craniata</taxon>
        <taxon>Vertebrata</taxon>
        <taxon>Euteleostomi</taxon>
        <taxon>Actinopterygii</taxon>
        <taxon>Neopterygii</taxon>
        <taxon>Teleostei</taxon>
        <taxon>Neoteleostei</taxon>
        <taxon>Acanthomorphata</taxon>
        <taxon>Eupercaria</taxon>
        <taxon>Tetraodontiformes</taxon>
        <taxon>Tetradontoidea</taxon>
        <taxon>Tetraodontidae</taxon>
        <taxon>Takifugu</taxon>
    </lineage>
</organism>
<dbReference type="AlphaFoldDB" id="A0A5C6MW78"/>
<comment type="caution">
    <text evidence="2">The sequence shown here is derived from an EMBL/GenBank/DDBJ whole genome shotgun (WGS) entry which is preliminary data.</text>
</comment>
<evidence type="ECO:0000313" key="2">
    <source>
        <dbReference type="EMBL" id="TWW59263.1"/>
    </source>
</evidence>
<feature type="compositionally biased region" description="Polar residues" evidence="1">
    <location>
        <begin position="182"/>
        <end position="232"/>
    </location>
</feature>
<gene>
    <name evidence="2" type="ORF">D4764_06G0007930</name>
</gene>
<keyword evidence="3" id="KW-1185">Reference proteome</keyword>
<evidence type="ECO:0000313" key="3">
    <source>
        <dbReference type="Proteomes" id="UP000324091"/>
    </source>
</evidence>
<proteinExistence type="predicted"/>
<name>A0A5C6MW78_9TELE</name>
<feature type="compositionally biased region" description="Polar residues" evidence="1">
    <location>
        <begin position="111"/>
        <end position="120"/>
    </location>
</feature>
<evidence type="ECO:0000256" key="1">
    <source>
        <dbReference type="SAM" id="MobiDB-lite"/>
    </source>
</evidence>
<feature type="region of interest" description="Disordered" evidence="1">
    <location>
        <begin position="50"/>
        <end position="232"/>
    </location>
</feature>
<reference evidence="2 3" key="1">
    <citation type="submission" date="2019-04" db="EMBL/GenBank/DDBJ databases">
        <title>Chromosome genome assembly for Takifugu flavidus.</title>
        <authorList>
            <person name="Xiao S."/>
        </authorList>
    </citation>
    <scope>NUCLEOTIDE SEQUENCE [LARGE SCALE GENOMIC DNA]</scope>
    <source>
        <strain evidence="2">HTHZ2018</strain>
        <tissue evidence="2">Muscle</tissue>
    </source>
</reference>
<sequence length="232" mass="25795">MDDSLAIILPFSTTSTESRGHPRTELALLTRLSILLLSLSMMLLDQQTIERGGQHKEDRSSPPGLQRTREQKQSSRTAESSGTEAVLQDCRELGNRGSPPGLQKTREQRQSSRTAESSGTEAVLQDCRELRNRGSPPGLQKTREQRQSSRTAGSTGVDVGTSQVHGNRREDLKHAEKKDQAKSQYSTTQYSHEANQHSTSENKPILNKGNQPTLNKRKQTNTQQGNQPTLWP</sequence>
<feature type="compositionally biased region" description="Polar residues" evidence="1">
    <location>
        <begin position="74"/>
        <end position="83"/>
    </location>
</feature>
<dbReference type="Proteomes" id="UP000324091">
    <property type="component" value="Chromosome 6"/>
</dbReference>
<accession>A0A5C6MW78</accession>
<feature type="compositionally biased region" description="Polar residues" evidence="1">
    <location>
        <begin position="148"/>
        <end position="165"/>
    </location>
</feature>